<dbReference type="EMBL" id="JAENGY010000035">
    <property type="protein sequence ID" value="KAG6976284.1"/>
    <property type="molecule type" value="Genomic_DNA"/>
</dbReference>
<keyword evidence="5" id="KW-1185">Reference proteome</keyword>
<protein>
    <recommendedName>
        <fullName evidence="3">Ubiquitin-like protease family profile domain-containing protein</fullName>
    </recommendedName>
</protein>
<proteinExistence type="predicted"/>
<name>A0A8J5IXL8_9STRA</name>
<keyword evidence="1" id="KW-0645">Protease</keyword>
<comment type="caution">
    <text evidence="4">The sequence shown here is derived from an EMBL/GenBank/DDBJ whole genome shotgun (WGS) entry which is preliminary data.</text>
</comment>
<evidence type="ECO:0000256" key="2">
    <source>
        <dbReference type="ARBA" id="ARBA00022801"/>
    </source>
</evidence>
<dbReference type="AlphaFoldDB" id="A0A8J5IXL8"/>
<feature type="domain" description="Ubiquitin-like protease family profile" evidence="3">
    <location>
        <begin position="1"/>
        <end position="126"/>
    </location>
</feature>
<reference evidence="4" key="1">
    <citation type="submission" date="2021-01" db="EMBL/GenBank/DDBJ databases">
        <title>Phytophthora aleatoria, a newly-described species from Pinus radiata is distinct from Phytophthora cactorum isolates based on comparative genomics.</title>
        <authorList>
            <person name="Mcdougal R."/>
            <person name="Panda P."/>
            <person name="Williams N."/>
            <person name="Studholme D.J."/>
        </authorList>
    </citation>
    <scope>NUCLEOTIDE SEQUENCE</scope>
    <source>
        <strain evidence="4">NZFS 4037</strain>
    </source>
</reference>
<accession>A0A8J5IXL8</accession>
<evidence type="ECO:0000259" key="3">
    <source>
        <dbReference type="PROSITE" id="PS50600"/>
    </source>
</evidence>
<evidence type="ECO:0000313" key="4">
    <source>
        <dbReference type="EMBL" id="KAG6976284.1"/>
    </source>
</evidence>
<dbReference type="GO" id="GO:0006508">
    <property type="term" value="P:proteolysis"/>
    <property type="evidence" value="ECO:0007669"/>
    <property type="project" value="UniProtKB-KW"/>
</dbReference>
<organism evidence="4 5">
    <name type="scientific">Phytophthora aleatoria</name>
    <dbReference type="NCBI Taxonomy" id="2496075"/>
    <lineage>
        <taxon>Eukaryota</taxon>
        <taxon>Sar</taxon>
        <taxon>Stramenopiles</taxon>
        <taxon>Oomycota</taxon>
        <taxon>Peronosporomycetes</taxon>
        <taxon>Peronosporales</taxon>
        <taxon>Peronosporaceae</taxon>
        <taxon>Phytophthora</taxon>
    </lineage>
</organism>
<keyword evidence="2" id="KW-0378">Hydrolase</keyword>
<evidence type="ECO:0000256" key="1">
    <source>
        <dbReference type="ARBA" id="ARBA00022670"/>
    </source>
</evidence>
<dbReference type="InterPro" id="IPR003653">
    <property type="entry name" value="Peptidase_C48_C"/>
</dbReference>
<sequence length="133" mass="14716">MTLAAEYTHSATIYLRQLKTPAPDKGVRVPPLTLSLLARTDEVMAFMPMNINGSHWTCLLIDRTTRSIYGYHSLAKLAYHNLLEEIEGDLVKRSLPQPYQIVSVHCPIQKDGDNCGVFHLPVLLASGVQGSGK</sequence>
<dbReference type="Pfam" id="PF02902">
    <property type="entry name" value="Peptidase_C48"/>
    <property type="match status" value="1"/>
</dbReference>
<dbReference type="PROSITE" id="PS50600">
    <property type="entry name" value="ULP_PROTEASE"/>
    <property type="match status" value="1"/>
</dbReference>
<gene>
    <name evidence="4" type="ORF">JG688_00001499</name>
</gene>
<dbReference type="Proteomes" id="UP000709295">
    <property type="component" value="Unassembled WGS sequence"/>
</dbReference>
<dbReference type="GO" id="GO:0008234">
    <property type="term" value="F:cysteine-type peptidase activity"/>
    <property type="evidence" value="ECO:0007669"/>
    <property type="project" value="InterPro"/>
</dbReference>
<evidence type="ECO:0000313" key="5">
    <source>
        <dbReference type="Proteomes" id="UP000709295"/>
    </source>
</evidence>